<organism evidence="3 4">
    <name type="scientific">Haloplanus aerogenes</name>
    <dbReference type="NCBI Taxonomy" id="660522"/>
    <lineage>
        <taxon>Archaea</taxon>
        <taxon>Methanobacteriati</taxon>
        <taxon>Methanobacteriota</taxon>
        <taxon>Stenosarchaea group</taxon>
        <taxon>Halobacteria</taxon>
        <taxon>Halobacteriales</taxon>
        <taxon>Haloferacaceae</taxon>
        <taxon>Haloplanus</taxon>
    </lineage>
</organism>
<dbReference type="Proteomes" id="UP000282007">
    <property type="component" value="Chromosome"/>
</dbReference>
<dbReference type="KEGG" id="haer:DU502_14730"/>
<gene>
    <name evidence="3" type="ORF">ATH50_2931</name>
    <name evidence="2" type="ORF">DU502_14730</name>
</gene>
<evidence type="ECO:0000259" key="1">
    <source>
        <dbReference type="Pfam" id="PF01850"/>
    </source>
</evidence>
<keyword evidence="5" id="KW-1185">Reference proteome</keyword>
<reference evidence="3 4" key="1">
    <citation type="journal article" date="2015" name="Stand. Genomic Sci.">
        <title>Genomic Encyclopedia of Bacterial and Archaeal Type Strains, Phase III: the genomes of soil and plant-associated and newly described type strains.</title>
        <authorList>
            <person name="Whitman W.B."/>
            <person name="Woyke T."/>
            <person name="Klenk H.P."/>
            <person name="Zhou Y."/>
            <person name="Lilburn T.G."/>
            <person name="Beck B.J."/>
            <person name="De Vos P."/>
            <person name="Vandamme P."/>
            <person name="Eisen J.A."/>
            <person name="Garrity G."/>
            <person name="Hugenholtz P."/>
            <person name="Kyrpides N.C."/>
        </authorList>
    </citation>
    <scope>NUCLEOTIDE SEQUENCE [LARGE SCALE GENOMIC DNA]</scope>
    <source>
        <strain evidence="3 4">CGMCC 1.10124</strain>
    </source>
</reference>
<dbReference type="InterPro" id="IPR002716">
    <property type="entry name" value="PIN_dom"/>
</dbReference>
<name>A0A3M0CTK3_9EURY</name>
<reference evidence="2 5" key="2">
    <citation type="submission" date="2018-07" db="EMBL/GenBank/DDBJ databases">
        <title>Genome sequences of Haloplanus aerogenes JCM 16430T.</title>
        <authorList>
            <person name="Kim Y.B."/>
            <person name="Roh S.W."/>
        </authorList>
    </citation>
    <scope>NUCLEOTIDE SEQUENCE [LARGE SCALE GENOMIC DNA]</scope>
    <source>
        <strain evidence="2 5">JCM 16430</strain>
    </source>
</reference>
<dbReference type="GeneID" id="38472566"/>
<protein>
    <submittedName>
        <fullName evidence="3">PIN domain-containing protein</fullName>
    </submittedName>
    <submittedName>
        <fullName evidence="2">Type II toxin-antitoxin system VapC family toxin</fullName>
    </submittedName>
</protein>
<dbReference type="Pfam" id="PF01850">
    <property type="entry name" value="PIN"/>
    <property type="match status" value="1"/>
</dbReference>
<evidence type="ECO:0000313" key="2">
    <source>
        <dbReference type="EMBL" id="AZH26550.1"/>
    </source>
</evidence>
<dbReference type="OrthoDB" id="194754at2157"/>
<dbReference type="Proteomes" id="UP000277326">
    <property type="component" value="Unassembled WGS sequence"/>
</dbReference>
<proteinExistence type="predicted"/>
<evidence type="ECO:0000313" key="3">
    <source>
        <dbReference type="EMBL" id="RMB12778.1"/>
    </source>
</evidence>
<dbReference type="SUPFAM" id="SSF88723">
    <property type="entry name" value="PIN domain-like"/>
    <property type="match status" value="1"/>
</dbReference>
<dbReference type="EMBL" id="CP034145">
    <property type="protein sequence ID" value="AZH26550.1"/>
    <property type="molecule type" value="Genomic_DNA"/>
</dbReference>
<sequence length="126" mass="14037">MYAETDFLLALVKADDWLGESADAVYREHRDDLWTSQFTLIELLLVAYREGRDTERVVANAAELLEIRGDADTVLAAASYVEQEGLTPFDALHLVESDGDTIASSDQAYDGLAERVKLEERAPDDE</sequence>
<accession>A0A3M0CTK3</accession>
<feature type="domain" description="PIN" evidence="1">
    <location>
        <begin position="2"/>
        <end position="94"/>
    </location>
</feature>
<evidence type="ECO:0000313" key="5">
    <source>
        <dbReference type="Proteomes" id="UP000282007"/>
    </source>
</evidence>
<reference evidence="3" key="3">
    <citation type="submission" date="2018-10" db="EMBL/GenBank/DDBJ databases">
        <authorList>
            <person name="Whitman W."/>
            <person name="Huntemann M."/>
            <person name="Clum A."/>
            <person name="Pillay M."/>
            <person name="Palaniappan K."/>
            <person name="Varghese N."/>
            <person name="Mikhailova N."/>
            <person name="Stamatis D."/>
            <person name="Reddy T."/>
            <person name="Daum C."/>
            <person name="Shapiro N."/>
            <person name="Ivanova N."/>
            <person name="Kyrpides N."/>
            <person name="Woyke T."/>
        </authorList>
    </citation>
    <scope>NUCLEOTIDE SEQUENCE</scope>
    <source>
        <strain evidence="3">CGMCC 1.10124</strain>
    </source>
</reference>
<dbReference type="EMBL" id="REFS01000006">
    <property type="protein sequence ID" value="RMB12778.1"/>
    <property type="molecule type" value="Genomic_DNA"/>
</dbReference>
<dbReference type="AlphaFoldDB" id="A0A3M0CTK3"/>
<dbReference type="InterPro" id="IPR029060">
    <property type="entry name" value="PIN-like_dom_sf"/>
</dbReference>
<evidence type="ECO:0000313" key="4">
    <source>
        <dbReference type="Proteomes" id="UP000277326"/>
    </source>
</evidence>
<dbReference type="RefSeq" id="WP_121921510.1">
    <property type="nucleotide sequence ID" value="NZ_CP034145.1"/>
</dbReference>